<dbReference type="RefSeq" id="WP_181755054.1">
    <property type="nucleotide sequence ID" value="NZ_JACEOG010000001.1"/>
</dbReference>
<dbReference type="AlphaFoldDB" id="A0A838XCN4"/>
<dbReference type="Pfam" id="PF12679">
    <property type="entry name" value="ABC2_membrane_2"/>
    <property type="match status" value="1"/>
</dbReference>
<feature type="transmembrane region" description="Helical" evidence="1">
    <location>
        <begin position="176"/>
        <end position="194"/>
    </location>
</feature>
<dbReference type="EMBL" id="JACEOG010000001">
    <property type="protein sequence ID" value="MBA4608295.1"/>
    <property type="molecule type" value="Genomic_DNA"/>
</dbReference>
<keyword evidence="3" id="KW-1185">Reference proteome</keyword>
<keyword evidence="1" id="KW-0472">Membrane</keyword>
<evidence type="ECO:0000313" key="2">
    <source>
        <dbReference type="EMBL" id="MBA4608295.1"/>
    </source>
</evidence>
<sequence length="268" mass="27900">MSTAIRAEVRKLFTTRLWWLLALVLVAYLVFIGAVMAFSFTVDTGDTGMTGAGPLAEGEELAKQIYSLTSPIGYVFPLIIGSLLFTGEFRHKTITASLLAQPNRSVLMAAKLVAGLVVGVVYGVIGTLSTVLGAAPILAWRGDGAYLGSSDVLVLLGMSVVVMTIWAVLGTAVGSVLTNQVAAIIVILAFTQFIEPIARVALGAWDATSEVAKYLPGAAADAVMGSSFFASDASADLLSRGAGAAVLLVYVAVFVLIGRLVTLRRDVG</sequence>
<keyword evidence="1" id="KW-1133">Transmembrane helix</keyword>
<evidence type="ECO:0000313" key="3">
    <source>
        <dbReference type="Proteomes" id="UP000550354"/>
    </source>
</evidence>
<comment type="caution">
    <text evidence="2">The sequence shown here is derived from an EMBL/GenBank/DDBJ whole genome shotgun (WGS) entry which is preliminary data.</text>
</comment>
<dbReference type="GO" id="GO:0140359">
    <property type="term" value="F:ABC-type transporter activity"/>
    <property type="evidence" value="ECO:0007669"/>
    <property type="project" value="InterPro"/>
</dbReference>
<name>A0A838XCN4_9ACTN</name>
<evidence type="ECO:0000256" key="1">
    <source>
        <dbReference type="SAM" id="Phobius"/>
    </source>
</evidence>
<organism evidence="2 3">
    <name type="scientific">Aeromicrobium phoceense</name>
    <dbReference type="NCBI Taxonomy" id="2754045"/>
    <lineage>
        <taxon>Bacteria</taxon>
        <taxon>Bacillati</taxon>
        <taxon>Actinomycetota</taxon>
        <taxon>Actinomycetes</taxon>
        <taxon>Propionibacteriales</taxon>
        <taxon>Nocardioidaceae</taxon>
        <taxon>Aeromicrobium</taxon>
    </lineage>
</organism>
<feature type="transmembrane region" description="Helical" evidence="1">
    <location>
        <begin position="65"/>
        <end position="85"/>
    </location>
</feature>
<protein>
    <submittedName>
        <fullName evidence="2">ABC transporter permease subunit</fullName>
    </submittedName>
</protein>
<feature type="transmembrane region" description="Helical" evidence="1">
    <location>
        <begin position="17"/>
        <end position="40"/>
    </location>
</feature>
<proteinExistence type="predicted"/>
<gene>
    <name evidence="2" type="ORF">H1W00_07375</name>
</gene>
<accession>A0A838XCN4</accession>
<feature type="transmembrane region" description="Helical" evidence="1">
    <location>
        <begin position="242"/>
        <end position="262"/>
    </location>
</feature>
<dbReference type="Proteomes" id="UP000550354">
    <property type="component" value="Unassembled WGS sequence"/>
</dbReference>
<feature type="transmembrane region" description="Helical" evidence="1">
    <location>
        <begin position="145"/>
        <end position="169"/>
    </location>
</feature>
<reference evidence="2 3" key="1">
    <citation type="submission" date="2020-07" db="EMBL/GenBank/DDBJ databases">
        <title>Draft genome and description of Aeromicrobium phoceense strain Marseille-Q0843 isolated from healthy skin swab.</title>
        <authorList>
            <person name="Boxberger M."/>
            <person name="La Scola B."/>
        </authorList>
    </citation>
    <scope>NUCLEOTIDE SEQUENCE [LARGE SCALE GENOMIC DNA]</scope>
    <source>
        <strain evidence="2 3">Marseille-Q0843</strain>
    </source>
</reference>
<dbReference type="GO" id="GO:0005886">
    <property type="term" value="C:plasma membrane"/>
    <property type="evidence" value="ECO:0007669"/>
    <property type="project" value="UniProtKB-SubCell"/>
</dbReference>
<keyword evidence="1" id="KW-0812">Transmembrane</keyword>